<dbReference type="AlphaFoldDB" id="A0A2J6TMK1"/>
<dbReference type="EMBL" id="KZ613769">
    <property type="protein sequence ID" value="PMD64249.1"/>
    <property type="molecule type" value="Genomic_DNA"/>
</dbReference>
<dbReference type="OrthoDB" id="3540829at2759"/>
<dbReference type="PANTHER" id="PTHR33112:SF16">
    <property type="entry name" value="HETEROKARYON INCOMPATIBILITY DOMAIN-CONTAINING PROTEIN"/>
    <property type="match status" value="1"/>
</dbReference>
<evidence type="ECO:0000259" key="1">
    <source>
        <dbReference type="Pfam" id="PF06985"/>
    </source>
</evidence>
<dbReference type="InterPro" id="IPR010730">
    <property type="entry name" value="HET"/>
</dbReference>
<name>A0A2J6TMK1_9HELO</name>
<reference evidence="2 3" key="1">
    <citation type="submission" date="2016-04" db="EMBL/GenBank/DDBJ databases">
        <title>A degradative enzymes factory behind the ericoid mycorrhizal symbiosis.</title>
        <authorList>
            <consortium name="DOE Joint Genome Institute"/>
            <person name="Martino E."/>
            <person name="Morin E."/>
            <person name="Grelet G."/>
            <person name="Kuo A."/>
            <person name="Kohler A."/>
            <person name="Daghino S."/>
            <person name="Barry K."/>
            <person name="Choi C."/>
            <person name="Cichocki N."/>
            <person name="Clum A."/>
            <person name="Copeland A."/>
            <person name="Hainaut M."/>
            <person name="Haridas S."/>
            <person name="Labutti K."/>
            <person name="Lindquist E."/>
            <person name="Lipzen A."/>
            <person name="Khouja H.-R."/>
            <person name="Murat C."/>
            <person name="Ohm R."/>
            <person name="Olson A."/>
            <person name="Spatafora J."/>
            <person name="Veneault-Fourrey C."/>
            <person name="Henrissat B."/>
            <person name="Grigoriev I."/>
            <person name="Martin F."/>
            <person name="Perotto S."/>
        </authorList>
    </citation>
    <scope>NUCLEOTIDE SEQUENCE [LARGE SCALE GENOMIC DNA]</scope>
    <source>
        <strain evidence="2 3">E</strain>
    </source>
</reference>
<proteinExistence type="predicted"/>
<dbReference type="STRING" id="1095630.A0A2J6TMK1"/>
<accession>A0A2J6TMK1</accession>
<dbReference type="Proteomes" id="UP000235371">
    <property type="component" value="Unassembled WGS sequence"/>
</dbReference>
<sequence length="460" mass="52484">MITRELIPLSRREPVLFILSRLIDIGDDPRNSKLCLTTREKLLSRFSGQDLERFKYAAFSYCWGPPEVAATQTKTKRHSLADMMSGIPFHSCSKVIQDLITVARFLQLRFLWVDAVCIIQDDQADWETEALSMGDIYRHAFLTICPIASQTCQQGFLARTTETLNTSFKSSIADDIEGIYTLRHRGIRSPNKDTWWPLRIDLDLATWDRRGWTFQELSLSTRLIMFGQSKIHFLRSSKVVSEGGDEYDGCGIDVDIGEVLVEPHGQKWHEKWRRDVASEYSERELTRRTDKLPALSGLARSAAVRNICDYLAGLWKDDLLAGLLWECVSRNNVVTTAKFSLLDSFDSPGSYIAPSWSWASRDTFAHFGQKDFDTGYTEGFRDFRPEYTTLDAWTTPPALNPFGEVSNGHLRISGPVCSLPSNLSLMEDKDMIQKRWRASVRGQCIAYCSLDWTLDLRVNV</sequence>
<dbReference type="RefSeq" id="XP_024741153.1">
    <property type="nucleotide sequence ID" value="XM_024876701.1"/>
</dbReference>
<dbReference type="GeneID" id="36584780"/>
<feature type="domain" description="Heterokaryon incompatibility" evidence="1">
    <location>
        <begin position="56"/>
        <end position="216"/>
    </location>
</feature>
<protein>
    <submittedName>
        <fullName evidence="2">HET-domain-containing protein</fullName>
    </submittedName>
</protein>
<evidence type="ECO:0000313" key="3">
    <source>
        <dbReference type="Proteomes" id="UP000235371"/>
    </source>
</evidence>
<organism evidence="2 3">
    <name type="scientific">Hyaloscypha bicolor E</name>
    <dbReference type="NCBI Taxonomy" id="1095630"/>
    <lineage>
        <taxon>Eukaryota</taxon>
        <taxon>Fungi</taxon>
        <taxon>Dikarya</taxon>
        <taxon>Ascomycota</taxon>
        <taxon>Pezizomycotina</taxon>
        <taxon>Leotiomycetes</taxon>
        <taxon>Helotiales</taxon>
        <taxon>Hyaloscyphaceae</taxon>
        <taxon>Hyaloscypha</taxon>
        <taxon>Hyaloscypha bicolor</taxon>
    </lineage>
</organism>
<dbReference type="InParanoid" id="A0A2J6TMK1"/>
<dbReference type="Pfam" id="PF06985">
    <property type="entry name" value="HET"/>
    <property type="match status" value="1"/>
</dbReference>
<gene>
    <name evidence="2" type="ORF">K444DRAFT_555343</name>
</gene>
<keyword evidence="3" id="KW-1185">Reference proteome</keyword>
<dbReference type="PANTHER" id="PTHR33112">
    <property type="entry name" value="DOMAIN PROTEIN, PUTATIVE-RELATED"/>
    <property type="match status" value="1"/>
</dbReference>
<evidence type="ECO:0000313" key="2">
    <source>
        <dbReference type="EMBL" id="PMD64249.1"/>
    </source>
</evidence>